<dbReference type="PROSITE" id="PS51257">
    <property type="entry name" value="PROKAR_LIPOPROTEIN"/>
    <property type="match status" value="1"/>
</dbReference>
<keyword evidence="7" id="KW-1185">Reference proteome</keyword>
<dbReference type="InterPro" id="IPR004682">
    <property type="entry name" value="TRAP_DctP"/>
</dbReference>
<organism evidence="6 7">
    <name type="scientific">Cohnella pontilimi</name>
    <dbReference type="NCBI Taxonomy" id="2564100"/>
    <lineage>
        <taxon>Bacteria</taxon>
        <taxon>Bacillati</taxon>
        <taxon>Bacillota</taxon>
        <taxon>Bacilli</taxon>
        <taxon>Bacillales</taxon>
        <taxon>Paenibacillaceae</taxon>
        <taxon>Cohnella</taxon>
    </lineage>
</organism>
<evidence type="ECO:0000313" key="7">
    <source>
        <dbReference type="Proteomes" id="UP000309673"/>
    </source>
</evidence>
<dbReference type="Pfam" id="PF03480">
    <property type="entry name" value="DctP"/>
    <property type="match status" value="1"/>
</dbReference>
<dbReference type="CDD" id="cd13603">
    <property type="entry name" value="PBP2_TRAP_Siap_TeaA_like"/>
    <property type="match status" value="1"/>
</dbReference>
<dbReference type="InterPro" id="IPR018389">
    <property type="entry name" value="DctP_fam"/>
</dbReference>
<protein>
    <submittedName>
        <fullName evidence="6">TRAP transporter substrate-binding protein</fullName>
    </submittedName>
</protein>
<evidence type="ECO:0000256" key="4">
    <source>
        <dbReference type="ARBA" id="ARBA00022729"/>
    </source>
</evidence>
<feature type="signal peptide" evidence="5">
    <location>
        <begin position="1"/>
        <end position="19"/>
    </location>
</feature>
<dbReference type="NCBIfam" id="TIGR00787">
    <property type="entry name" value="dctP"/>
    <property type="match status" value="1"/>
</dbReference>
<evidence type="ECO:0000256" key="3">
    <source>
        <dbReference type="ARBA" id="ARBA00022448"/>
    </source>
</evidence>
<dbReference type="RefSeq" id="WP_136779286.1">
    <property type="nucleotide sequence ID" value="NZ_SUPK01000009.1"/>
</dbReference>
<dbReference type="GO" id="GO:0030288">
    <property type="term" value="C:outer membrane-bounded periplasmic space"/>
    <property type="evidence" value="ECO:0007669"/>
    <property type="project" value="InterPro"/>
</dbReference>
<dbReference type="AlphaFoldDB" id="A0A4U0F5H0"/>
<dbReference type="PANTHER" id="PTHR33376">
    <property type="match status" value="1"/>
</dbReference>
<comment type="subcellular location">
    <subcellularLocation>
        <location evidence="1">Cell envelope</location>
    </subcellularLocation>
</comment>
<dbReference type="InterPro" id="IPR038404">
    <property type="entry name" value="TRAP_DctP_sf"/>
</dbReference>
<gene>
    <name evidence="6" type="ORF">E5161_18075</name>
</gene>
<dbReference type="OrthoDB" id="9776801at2"/>
<dbReference type="PANTHER" id="PTHR33376:SF4">
    <property type="entry name" value="SIALIC ACID-BINDING PERIPLASMIC PROTEIN SIAP"/>
    <property type="match status" value="1"/>
</dbReference>
<reference evidence="6 7" key="1">
    <citation type="submission" date="2019-04" db="EMBL/GenBank/DDBJ databases">
        <title>Cohnella sp. nov., isolated from soil.</title>
        <authorList>
            <person name="Kim W."/>
        </authorList>
    </citation>
    <scope>NUCLEOTIDE SEQUENCE [LARGE SCALE GENOMIC DNA]</scope>
    <source>
        <strain evidence="6 7">CAU 1483</strain>
    </source>
</reference>
<keyword evidence="3" id="KW-0813">Transport</keyword>
<evidence type="ECO:0000256" key="1">
    <source>
        <dbReference type="ARBA" id="ARBA00004196"/>
    </source>
</evidence>
<evidence type="ECO:0000313" key="6">
    <source>
        <dbReference type="EMBL" id="TJY39846.1"/>
    </source>
</evidence>
<accession>A0A4U0F5H0</accession>
<comment type="caution">
    <text evidence="6">The sequence shown here is derived from an EMBL/GenBank/DDBJ whole genome shotgun (WGS) entry which is preliminary data.</text>
</comment>
<evidence type="ECO:0000256" key="5">
    <source>
        <dbReference type="SAM" id="SignalP"/>
    </source>
</evidence>
<dbReference type="NCBIfam" id="NF037995">
    <property type="entry name" value="TRAP_S1"/>
    <property type="match status" value="1"/>
</dbReference>
<dbReference type="PIRSF" id="PIRSF006470">
    <property type="entry name" value="DctB"/>
    <property type="match status" value="1"/>
</dbReference>
<dbReference type="GO" id="GO:0055085">
    <property type="term" value="P:transmembrane transport"/>
    <property type="evidence" value="ECO:0007669"/>
    <property type="project" value="InterPro"/>
</dbReference>
<dbReference type="Gene3D" id="3.40.190.170">
    <property type="entry name" value="Bacterial extracellular solute-binding protein, family 7"/>
    <property type="match status" value="1"/>
</dbReference>
<comment type="similarity">
    <text evidence="2">Belongs to the bacterial solute-binding protein 7 family.</text>
</comment>
<dbReference type="Proteomes" id="UP000309673">
    <property type="component" value="Unassembled WGS sequence"/>
</dbReference>
<evidence type="ECO:0000256" key="2">
    <source>
        <dbReference type="ARBA" id="ARBA00009023"/>
    </source>
</evidence>
<keyword evidence="4 5" id="KW-0732">Signal</keyword>
<name>A0A4U0F5H0_9BACL</name>
<feature type="chain" id="PRO_5039671537" evidence="5">
    <location>
        <begin position="20"/>
        <end position="345"/>
    </location>
</feature>
<sequence>MKKWIYTLVFVLAVTTVLAACGGKEKGQAAGGDQAGSSEKSYTLKVANYYGLDHPQNIALKDKFKPLVEEKSGGSLKVEIYENNKLGGEKEFYTGVRNGTIELGVPGMIMQADVPQMGVPEWPFLMRDFKHAKAVLTGPIGQELAAELEKQQGVHVLAWTANGFRMVSSSKKVASMGDFKSLRLRMPNTPVFVKLGELLGATVSPMPLSEVFTALEQKVVHGQDNPIGVVKANGFYEVQKYILESRHGFTPNVLIINLKLWNGLSDNQKKALEEAAKEYADYQWQLSEESYESDKKFLMEKGMEFVTPDQNFMTQMQTAVQPIYDDYYSKFPWAKDLVEKVKNTQ</sequence>
<dbReference type="EMBL" id="SUPK01000009">
    <property type="protein sequence ID" value="TJY39846.1"/>
    <property type="molecule type" value="Genomic_DNA"/>
</dbReference>
<proteinExistence type="inferred from homology"/>